<gene>
    <name evidence="6" type="ORF">Aru02nite_25220</name>
</gene>
<dbReference type="PANTHER" id="PTHR42881">
    <property type="entry name" value="PROLYL ENDOPEPTIDASE"/>
    <property type="match status" value="1"/>
</dbReference>
<dbReference type="Proteomes" id="UP000612808">
    <property type="component" value="Unassembled WGS sequence"/>
</dbReference>
<sequence length="672" mass="74501">MSERATDGEDEFGWLEEVTGDEALAWVRERNAGTVADLAAGSRYDGLRAGIREVLDADDRIPYITRRGDFRYNFWRDAAHPRGLWRRTTLASYRTAEPEWDVLLDLDALADAEGENWVWDSAQVLRPAYERALVQLSRGGADATVVREFDLVRREFVADGFTLPEAKTFVDWIDADRVYVGTDTGPGSLTNAGLPRTVREWRRGTPVAEAPLVFEGKPDDTYVTGHHDDTEGYERDFVRRGIDFYRDELYLRDGDTLTRIDLPDDAIVTVQREWLLVELRTPWRGFPAGALLATGFDAYVAGEDPAFVPLFEPDPHTALAGYSWTRHHLILTEMHDVSSRLTVLTPRESGPWHAEPLAGVPELGTASAHGTDADVDDEYLLEVTGFLTPTTLSVGTIGAGAEPVKHAPAYFDATGLVVRQHFAVSADGTRVPYFVVGPDTDGPLPTVLYGYGGFEVPWQPTYSGTIGRAWLSRGHRYVLANIRGGGEYGPTWHSGAVRENRRLVYEDFAAVATDLVSRGLTTAPRLGIHGGSNGGLLVSVMLTRHPELFGAAVSQVPLTDMRRYHRLLAGALWVAEYGDPDEPDDWAFMREFSPYHQVRPDAAYPPVLYTTSTRDDRVHPAHARKMVARLLAQGHDVTYYENIEGGHGGAADNAQAAFVSALVYEFFARHLT</sequence>
<dbReference type="Gene3D" id="3.40.50.1820">
    <property type="entry name" value="alpha/beta hydrolase"/>
    <property type="match status" value="1"/>
</dbReference>
<feature type="domain" description="Peptidase S9A N-terminal" evidence="5">
    <location>
        <begin position="9"/>
        <end position="392"/>
    </location>
</feature>
<dbReference type="EMBL" id="BOMB01000013">
    <property type="protein sequence ID" value="GID11633.1"/>
    <property type="molecule type" value="Genomic_DNA"/>
</dbReference>
<dbReference type="SUPFAM" id="SSF53474">
    <property type="entry name" value="alpha/beta-Hydrolases"/>
    <property type="match status" value="1"/>
</dbReference>
<dbReference type="GO" id="GO:0005829">
    <property type="term" value="C:cytosol"/>
    <property type="evidence" value="ECO:0007669"/>
    <property type="project" value="TreeGrafter"/>
</dbReference>
<protein>
    <submittedName>
        <fullName evidence="6">Prolyl oligopeptidase</fullName>
    </submittedName>
</protein>
<dbReference type="GO" id="GO:0006508">
    <property type="term" value="P:proteolysis"/>
    <property type="evidence" value="ECO:0007669"/>
    <property type="project" value="UniProtKB-KW"/>
</dbReference>
<evidence type="ECO:0000313" key="7">
    <source>
        <dbReference type="Proteomes" id="UP000612808"/>
    </source>
</evidence>
<dbReference type="GO" id="GO:0070012">
    <property type="term" value="F:oligopeptidase activity"/>
    <property type="evidence" value="ECO:0007669"/>
    <property type="project" value="TreeGrafter"/>
</dbReference>
<dbReference type="RefSeq" id="WP_203657640.1">
    <property type="nucleotide sequence ID" value="NZ_BAAAZM010000001.1"/>
</dbReference>
<keyword evidence="1" id="KW-0645">Protease</keyword>
<name>A0A8J3IZV4_9ACTN</name>
<dbReference type="SUPFAM" id="SSF50993">
    <property type="entry name" value="Peptidase/esterase 'gauge' domain"/>
    <property type="match status" value="1"/>
</dbReference>
<organism evidence="6 7">
    <name type="scientific">Actinocatenispora rupis</name>
    <dbReference type="NCBI Taxonomy" id="519421"/>
    <lineage>
        <taxon>Bacteria</taxon>
        <taxon>Bacillati</taxon>
        <taxon>Actinomycetota</taxon>
        <taxon>Actinomycetes</taxon>
        <taxon>Micromonosporales</taxon>
        <taxon>Micromonosporaceae</taxon>
        <taxon>Actinocatenispora</taxon>
    </lineage>
</organism>
<feature type="domain" description="Peptidase S9 prolyl oligopeptidase catalytic" evidence="4">
    <location>
        <begin position="470"/>
        <end position="671"/>
    </location>
</feature>
<evidence type="ECO:0000256" key="3">
    <source>
        <dbReference type="ARBA" id="ARBA00022825"/>
    </source>
</evidence>
<keyword evidence="3" id="KW-0720">Serine protease</keyword>
<evidence type="ECO:0000313" key="6">
    <source>
        <dbReference type="EMBL" id="GID11633.1"/>
    </source>
</evidence>
<dbReference type="InterPro" id="IPR029058">
    <property type="entry name" value="AB_hydrolase_fold"/>
</dbReference>
<dbReference type="InterPro" id="IPR051167">
    <property type="entry name" value="Prolyl_oligopep/macrocyclase"/>
</dbReference>
<evidence type="ECO:0000259" key="4">
    <source>
        <dbReference type="Pfam" id="PF00326"/>
    </source>
</evidence>
<comment type="caution">
    <text evidence="6">The sequence shown here is derived from an EMBL/GenBank/DDBJ whole genome shotgun (WGS) entry which is preliminary data.</text>
</comment>
<dbReference type="Pfam" id="PF02897">
    <property type="entry name" value="Peptidase_S9_N"/>
    <property type="match status" value="1"/>
</dbReference>
<dbReference type="PANTHER" id="PTHR42881:SF13">
    <property type="entry name" value="PROLYL ENDOPEPTIDASE"/>
    <property type="match status" value="1"/>
</dbReference>
<accession>A0A8J3IZV4</accession>
<reference evidence="6" key="1">
    <citation type="submission" date="2021-01" db="EMBL/GenBank/DDBJ databases">
        <title>Whole genome shotgun sequence of Actinocatenispora rupis NBRC 107355.</title>
        <authorList>
            <person name="Komaki H."/>
            <person name="Tamura T."/>
        </authorList>
    </citation>
    <scope>NUCLEOTIDE SEQUENCE</scope>
    <source>
        <strain evidence="6">NBRC 107355</strain>
    </source>
</reference>
<dbReference type="Pfam" id="PF00326">
    <property type="entry name" value="Peptidase_S9"/>
    <property type="match status" value="1"/>
</dbReference>
<proteinExistence type="predicted"/>
<dbReference type="PRINTS" id="PR00862">
    <property type="entry name" value="PROLIGOPTASE"/>
</dbReference>
<dbReference type="Gene3D" id="2.130.10.120">
    <property type="entry name" value="Prolyl oligopeptidase, N-terminal domain"/>
    <property type="match status" value="1"/>
</dbReference>
<keyword evidence="7" id="KW-1185">Reference proteome</keyword>
<evidence type="ECO:0000256" key="1">
    <source>
        <dbReference type="ARBA" id="ARBA00022670"/>
    </source>
</evidence>
<dbReference type="InterPro" id="IPR001375">
    <property type="entry name" value="Peptidase_S9_cat"/>
</dbReference>
<keyword evidence="2" id="KW-0378">Hydrolase</keyword>
<dbReference type="InterPro" id="IPR023302">
    <property type="entry name" value="Pept_S9A_N"/>
</dbReference>
<evidence type="ECO:0000256" key="2">
    <source>
        <dbReference type="ARBA" id="ARBA00022801"/>
    </source>
</evidence>
<evidence type="ECO:0000259" key="5">
    <source>
        <dbReference type="Pfam" id="PF02897"/>
    </source>
</evidence>
<dbReference type="AlphaFoldDB" id="A0A8J3IZV4"/>
<dbReference type="InterPro" id="IPR002470">
    <property type="entry name" value="Peptidase_S9A"/>
</dbReference>
<dbReference type="GO" id="GO:0004252">
    <property type="term" value="F:serine-type endopeptidase activity"/>
    <property type="evidence" value="ECO:0007669"/>
    <property type="project" value="InterPro"/>
</dbReference>